<evidence type="ECO:0000313" key="8">
    <source>
        <dbReference type="Proteomes" id="UP000326852"/>
    </source>
</evidence>
<organism evidence="7 8">
    <name type="scientific">Arthrobacter yangruifuii</name>
    <dbReference type="NCBI Taxonomy" id="2606616"/>
    <lineage>
        <taxon>Bacteria</taxon>
        <taxon>Bacillati</taxon>
        <taxon>Actinomycetota</taxon>
        <taxon>Actinomycetes</taxon>
        <taxon>Micrococcales</taxon>
        <taxon>Micrococcaceae</taxon>
        <taxon>Arthrobacter</taxon>
    </lineage>
</organism>
<dbReference type="SMART" id="SM00855">
    <property type="entry name" value="PGAM"/>
    <property type="match status" value="1"/>
</dbReference>
<dbReference type="RefSeq" id="WP_146363074.1">
    <property type="nucleotide sequence ID" value="NZ_VOAL01000005.1"/>
</dbReference>
<dbReference type="CDD" id="cd07067">
    <property type="entry name" value="HP_PGM_like"/>
    <property type="match status" value="1"/>
</dbReference>
<reference evidence="7 8" key="1">
    <citation type="submission" date="2019-08" db="EMBL/GenBank/DDBJ databases">
        <title>Arthrobacter sp. nov., isolated from plateau pika and Tibetan wild ass.</title>
        <authorList>
            <person name="Ge Y."/>
        </authorList>
    </citation>
    <scope>NUCLEOTIDE SEQUENCE [LARGE SCALE GENOMIC DNA]</scope>
    <source>
        <strain evidence="7 8">785</strain>
    </source>
</reference>
<dbReference type="AlphaFoldDB" id="A0A5N6MEG8"/>
<dbReference type="EC" id="5.4.2.11" evidence="2"/>
<name>A0A5N6MEG8_9MICC</name>
<dbReference type="InterPro" id="IPR001345">
    <property type="entry name" value="PG/BPGM_mutase_AS"/>
</dbReference>
<dbReference type="PROSITE" id="PS00175">
    <property type="entry name" value="PG_MUTASE"/>
    <property type="match status" value="1"/>
</dbReference>
<feature type="active site" description="Proton donor/acceptor" evidence="5">
    <location>
        <position position="100"/>
    </location>
</feature>
<keyword evidence="3" id="KW-0324">Glycolysis</keyword>
<dbReference type="InterPro" id="IPR013078">
    <property type="entry name" value="His_Pase_superF_clade-1"/>
</dbReference>
<accession>A0A5N6MEG8</accession>
<feature type="binding site" evidence="6">
    <location>
        <begin position="11"/>
        <end position="18"/>
    </location>
    <ligand>
        <name>substrate</name>
    </ligand>
</feature>
<evidence type="ECO:0000313" key="7">
    <source>
        <dbReference type="EMBL" id="KAD3514856.1"/>
    </source>
</evidence>
<feature type="active site" description="Tele-phosphohistidine intermediate" evidence="5">
    <location>
        <position position="12"/>
    </location>
</feature>
<evidence type="ECO:0000256" key="2">
    <source>
        <dbReference type="ARBA" id="ARBA00012028"/>
    </source>
</evidence>
<dbReference type="GO" id="GO:0006096">
    <property type="term" value="P:glycolytic process"/>
    <property type="evidence" value="ECO:0007669"/>
    <property type="project" value="UniProtKB-KW"/>
</dbReference>
<proteinExistence type="inferred from homology"/>
<evidence type="ECO:0000256" key="6">
    <source>
        <dbReference type="PIRSR" id="PIRSR613078-2"/>
    </source>
</evidence>
<feature type="binding site" evidence="6">
    <location>
        <position position="78"/>
    </location>
    <ligand>
        <name>substrate</name>
    </ligand>
</feature>
<feature type="binding site" evidence="6">
    <location>
        <position position="111"/>
    </location>
    <ligand>
        <name>substrate</name>
    </ligand>
</feature>
<dbReference type="InterPro" id="IPR005952">
    <property type="entry name" value="Phosphogly_mut1"/>
</dbReference>
<comment type="caution">
    <text evidence="7">The sequence shown here is derived from an EMBL/GenBank/DDBJ whole genome shotgun (WGS) entry which is preliminary data.</text>
</comment>
<evidence type="ECO:0000256" key="1">
    <source>
        <dbReference type="ARBA" id="ARBA00006717"/>
    </source>
</evidence>
<dbReference type="OrthoDB" id="5449373at2"/>
<evidence type="ECO:0000256" key="3">
    <source>
        <dbReference type="ARBA" id="ARBA00023152"/>
    </source>
</evidence>
<dbReference type="SUPFAM" id="SSF53254">
    <property type="entry name" value="Phosphoglycerate mutase-like"/>
    <property type="match status" value="1"/>
</dbReference>
<sequence length="274" mass="31957">MVMPRNLFLVRHGQSEANVMQRAAKAGDPSLYNEETMTVPDRSWRLTDLGVQQAKVAGAWIAEQNIEFDRAMVSVYTRTRETAAHLGLDVRWEENRVIRERSWGEIGSMSKQDFARKYSQNAAYRDSDPLYWAPPAGESIANVAENRVRNILSTLHRENARDNVLLVTHGEFMWATRLVLERWSDEEFLEREADREQMIHNCTVLQYTSTDPSDRNNVREKLNWVRRCWPVQVDGEWTMFVGEWEAFDRKRFTGEELLVRAEANRHFLEGSFGS</sequence>
<dbReference type="Proteomes" id="UP000326852">
    <property type="component" value="Unassembled WGS sequence"/>
</dbReference>
<keyword evidence="8" id="KW-1185">Reference proteome</keyword>
<dbReference type="Gene3D" id="3.40.50.1240">
    <property type="entry name" value="Phosphoglycerate mutase-like"/>
    <property type="match status" value="1"/>
</dbReference>
<dbReference type="InterPro" id="IPR029033">
    <property type="entry name" value="His_PPase_superfam"/>
</dbReference>
<protein>
    <recommendedName>
        <fullName evidence="2">phosphoglycerate mutase (2,3-diphosphoglycerate-dependent)</fullName>
        <ecNumber evidence="2">5.4.2.11</ecNumber>
    </recommendedName>
</protein>
<dbReference type="EMBL" id="VTFX01000005">
    <property type="protein sequence ID" value="KAD3514856.1"/>
    <property type="molecule type" value="Genomic_DNA"/>
</dbReference>
<dbReference type="GO" id="GO:0004619">
    <property type="term" value="F:phosphoglycerate mutase activity"/>
    <property type="evidence" value="ECO:0007669"/>
    <property type="project" value="UniProtKB-EC"/>
</dbReference>
<evidence type="ECO:0000256" key="5">
    <source>
        <dbReference type="PIRSR" id="PIRSR613078-1"/>
    </source>
</evidence>
<keyword evidence="4" id="KW-0413">Isomerase</keyword>
<dbReference type="PANTHER" id="PTHR11931">
    <property type="entry name" value="PHOSPHOGLYCERATE MUTASE"/>
    <property type="match status" value="1"/>
</dbReference>
<gene>
    <name evidence="7" type="ORF">GD627_11035</name>
</gene>
<dbReference type="Pfam" id="PF00300">
    <property type="entry name" value="His_Phos_1"/>
    <property type="match status" value="1"/>
</dbReference>
<comment type="similarity">
    <text evidence="1">Belongs to the phosphoglycerate mutase family. BPG-dependent PGAM subfamily.</text>
</comment>
<evidence type="ECO:0000256" key="4">
    <source>
        <dbReference type="ARBA" id="ARBA00023235"/>
    </source>
</evidence>